<dbReference type="InterPro" id="IPR004786">
    <property type="entry name" value="6-phosphgluc_deHydtase"/>
</dbReference>
<sequence>MSNLNAEVARVTERIVAKSRESRQRYLDLMAREGDKHGSRDFLSCSNLAHGFAAALEDKDSIATGRGPNLGIVTAYNDMLSAHQPYGRYPEQMKLYAREVGATAQVAGGVPAMCDGVTQGFDGMELSLFSRDTIAMSTAVAMSHAMFDGMALLGICDKIVPGLMIGALRFGHLPAVFIPSGPMPSGISNKEKQKTRQLYAEGKVGRAELLASESASYHSPGTCTFYGTANSNQMMMELMGLHMPGAAFVPPNTPLRQALTRAAVHRLAAIGRNGSDPRPMAQVVDEKAIVNACVGLLATGGSTNHAIHLPAMARAAGIQLDWEDLDQLSAAVPLIAHVYPNGAADVNHFHAAGGISYVIGELLETGLAHADVLTIAAGGMADYAREPWLESEALAWRDGPKTSGDPAILRKVADPFLADGGMRLVQGNLGRGTFKTSAVDPARWTIEAPVRVFDTQEGVTDAFKAGELDRDVIVVVRFQGPRANGMPELHKLTPPLGVLQDRGHKVALVTDGRMSGASGKVPAAIHITPEALNGGALALLQDGDLVRLSAEEGRLDVLTDLSGREPAQCREASAGMGRELFAVFRHLAGGAEQGGSAMLEMAGL</sequence>
<dbReference type="Gene3D" id="3.50.30.80">
    <property type="entry name" value="IlvD/EDD C-terminal domain-like"/>
    <property type="match status" value="1"/>
</dbReference>
<dbReference type="Proteomes" id="UP001361239">
    <property type="component" value="Unassembled WGS sequence"/>
</dbReference>
<evidence type="ECO:0000256" key="2">
    <source>
        <dbReference type="ARBA" id="ARBA00022485"/>
    </source>
</evidence>
<feature type="binding site" evidence="9">
    <location>
        <position position="223"/>
    </location>
    <ligand>
        <name>[4Fe-4S] cluster</name>
        <dbReference type="ChEBI" id="CHEBI:49883"/>
    </ligand>
</feature>
<dbReference type="InterPro" id="IPR020558">
    <property type="entry name" value="DiOHA_6PGluconate_deHydtase_CS"/>
</dbReference>
<dbReference type="PROSITE" id="PS00887">
    <property type="entry name" value="ILVD_EDD_2"/>
    <property type="match status" value="1"/>
</dbReference>
<comment type="caution">
    <text evidence="13">The sequence shown here is derived from an EMBL/GenBank/DDBJ whole genome shotgun (WGS) entry which is preliminary data.</text>
</comment>
<dbReference type="PANTHER" id="PTHR43661:SF1">
    <property type="entry name" value="PHOSPHOGLUCONATE DEHYDRATASE"/>
    <property type="match status" value="1"/>
</dbReference>
<keyword evidence="6 9" id="KW-0311">Gluconate utilization</keyword>
<evidence type="ECO:0000256" key="7">
    <source>
        <dbReference type="ARBA" id="ARBA00023239"/>
    </source>
</evidence>
<accession>A0ABU8RXP2</accession>
<dbReference type="InterPro" id="IPR037237">
    <property type="entry name" value="IlvD/EDD_N"/>
</dbReference>
<comment type="catalytic activity">
    <reaction evidence="9">
        <text>6-phospho-D-gluconate = 2-dehydro-3-deoxy-6-phospho-D-gluconate + H2O</text>
        <dbReference type="Rhea" id="RHEA:17277"/>
        <dbReference type="ChEBI" id="CHEBI:15377"/>
        <dbReference type="ChEBI" id="CHEBI:57569"/>
        <dbReference type="ChEBI" id="CHEBI:58759"/>
        <dbReference type="EC" id="4.2.1.12"/>
    </reaction>
</comment>
<evidence type="ECO:0000313" key="13">
    <source>
        <dbReference type="EMBL" id="MEJ5977865.1"/>
    </source>
</evidence>
<dbReference type="PROSITE" id="PS00886">
    <property type="entry name" value="ILVD_EDD_1"/>
    <property type="match status" value="1"/>
</dbReference>
<evidence type="ECO:0000256" key="9">
    <source>
        <dbReference type="HAMAP-Rule" id="MF_02094"/>
    </source>
</evidence>
<comment type="pathway">
    <text evidence="9">Carbohydrate metabolism; Entner-Doudoroff pathway.</text>
</comment>
<keyword evidence="4 9" id="KW-0408">Iron</keyword>
<dbReference type="InterPro" id="IPR056740">
    <property type="entry name" value="ILV_EDD_C"/>
</dbReference>
<gene>
    <name evidence="9 13" type="primary">edd</name>
    <name evidence="13" type="ORF">WG901_14545</name>
</gene>
<dbReference type="Pfam" id="PF00920">
    <property type="entry name" value="ILVD_EDD_N"/>
    <property type="match status" value="1"/>
</dbReference>
<keyword evidence="8 9" id="KW-0119">Carbohydrate metabolism</keyword>
<feature type="binding site" evidence="9">
    <location>
        <position position="156"/>
    </location>
    <ligand>
        <name>[4Fe-4S] cluster</name>
        <dbReference type="ChEBI" id="CHEBI:49883"/>
    </ligand>
</feature>
<keyword evidence="7 9" id="KW-0456">Lyase</keyword>
<evidence type="ECO:0000259" key="12">
    <source>
        <dbReference type="Pfam" id="PF24877"/>
    </source>
</evidence>
<dbReference type="SUPFAM" id="SSF52016">
    <property type="entry name" value="LeuD/IlvD-like"/>
    <property type="match status" value="1"/>
</dbReference>
<reference evidence="13 14" key="1">
    <citation type="submission" date="2024-03" db="EMBL/GenBank/DDBJ databases">
        <authorList>
            <person name="Jo J.-H."/>
        </authorList>
    </citation>
    <scope>NUCLEOTIDE SEQUENCE [LARGE SCALE GENOMIC DNA]</scope>
    <source>
        <strain evidence="13 14">PS1R-30</strain>
    </source>
</reference>
<comment type="cofactor">
    <cofactor evidence="9">
        <name>[4Fe-4S] cluster</name>
        <dbReference type="ChEBI" id="CHEBI:49883"/>
    </cofactor>
    <text evidence="9">Binds 1 [4Fe-4S] cluster.</text>
</comment>
<dbReference type="Pfam" id="PF24877">
    <property type="entry name" value="ILV_EDD_C"/>
    <property type="match status" value="1"/>
</dbReference>
<comment type="function">
    <text evidence="9">Catalyzes the dehydration of 6-phospho-D-gluconate to 2-dehydro-3-deoxy-6-phospho-D-gluconate.</text>
</comment>
<dbReference type="SUPFAM" id="SSF143975">
    <property type="entry name" value="IlvD/EDD N-terminal domain-like"/>
    <property type="match status" value="1"/>
</dbReference>
<evidence type="ECO:0000256" key="10">
    <source>
        <dbReference type="NCBIfam" id="TIGR01196"/>
    </source>
</evidence>
<dbReference type="GO" id="GO:0004456">
    <property type="term" value="F:phosphogluconate dehydratase activity"/>
    <property type="evidence" value="ECO:0007669"/>
    <property type="project" value="UniProtKB-EC"/>
</dbReference>
<evidence type="ECO:0000256" key="6">
    <source>
        <dbReference type="ARBA" id="ARBA00023064"/>
    </source>
</evidence>
<evidence type="ECO:0000256" key="1">
    <source>
        <dbReference type="ARBA" id="ARBA00006486"/>
    </source>
</evidence>
<feature type="domain" description="Dihydroxy-acid/6-phosphogluconate dehydratase N-terminal" evidence="11">
    <location>
        <begin position="68"/>
        <end position="381"/>
    </location>
</feature>
<proteinExistence type="inferred from homology"/>
<evidence type="ECO:0000259" key="11">
    <source>
        <dbReference type="Pfam" id="PF00920"/>
    </source>
</evidence>
<keyword evidence="2 9" id="KW-0004">4Fe-4S</keyword>
<comment type="similarity">
    <text evidence="1 9">Belongs to the IlvD/Edd family.</text>
</comment>
<dbReference type="HAMAP" id="MF_02094">
    <property type="entry name" value="Edd"/>
    <property type="match status" value="1"/>
</dbReference>
<dbReference type="NCBIfam" id="TIGR01196">
    <property type="entry name" value="edd"/>
    <property type="match status" value="1"/>
</dbReference>
<dbReference type="PANTHER" id="PTHR43661">
    <property type="entry name" value="D-XYLONATE DEHYDRATASE"/>
    <property type="match status" value="1"/>
</dbReference>
<protein>
    <recommendedName>
        <fullName evidence="9 10">Phosphogluconate dehydratase</fullName>
        <ecNumber evidence="9 10">4.2.1.12</ecNumber>
    </recommendedName>
</protein>
<evidence type="ECO:0000256" key="8">
    <source>
        <dbReference type="ARBA" id="ARBA00023277"/>
    </source>
</evidence>
<dbReference type="EMBL" id="JBBHJZ010000003">
    <property type="protein sequence ID" value="MEJ5977865.1"/>
    <property type="molecule type" value="Genomic_DNA"/>
</dbReference>
<dbReference type="InterPro" id="IPR000581">
    <property type="entry name" value="ILV_EDD_N"/>
</dbReference>
<organism evidence="13 14">
    <name type="scientific">Novosphingobium anseongense</name>
    <dbReference type="NCBI Taxonomy" id="3133436"/>
    <lineage>
        <taxon>Bacteria</taxon>
        <taxon>Pseudomonadati</taxon>
        <taxon>Pseudomonadota</taxon>
        <taxon>Alphaproteobacteria</taxon>
        <taxon>Sphingomonadales</taxon>
        <taxon>Sphingomonadaceae</taxon>
        <taxon>Novosphingobium</taxon>
    </lineage>
</organism>
<dbReference type="EC" id="4.2.1.12" evidence="9 10"/>
<feature type="domain" description="Dihydroxy-acid/6-phosphogluconate dehydratase C-terminal" evidence="12">
    <location>
        <begin position="408"/>
        <end position="594"/>
    </location>
</feature>
<dbReference type="RefSeq" id="WP_339587815.1">
    <property type="nucleotide sequence ID" value="NZ_JBBHJZ010000003.1"/>
</dbReference>
<evidence type="ECO:0000256" key="4">
    <source>
        <dbReference type="ARBA" id="ARBA00023004"/>
    </source>
</evidence>
<evidence type="ECO:0000256" key="5">
    <source>
        <dbReference type="ARBA" id="ARBA00023014"/>
    </source>
</evidence>
<keyword evidence="3 9" id="KW-0479">Metal-binding</keyword>
<name>A0ABU8RXP2_9SPHN</name>
<evidence type="ECO:0000256" key="3">
    <source>
        <dbReference type="ARBA" id="ARBA00022723"/>
    </source>
</evidence>
<evidence type="ECO:0000313" key="14">
    <source>
        <dbReference type="Proteomes" id="UP001361239"/>
    </source>
</evidence>
<keyword evidence="5 9" id="KW-0411">Iron-sulfur</keyword>
<dbReference type="InterPro" id="IPR042096">
    <property type="entry name" value="Dihydro-acid_dehy_C"/>
</dbReference>
<keyword evidence="14" id="KW-1185">Reference proteome</keyword>